<name>A0A2T1F635_9CYAN</name>
<dbReference type="GO" id="GO:0005829">
    <property type="term" value="C:cytosol"/>
    <property type="evidence" value="ECO:0007669"/>
    <property type="project" value="TreeGrafter"/>
</dbReference>
<dbReference type="EMBL" id="PVWO01000692">
    <property type="protein sequence ID" value="PSB40463.1"/>
    <property type="molecule type" value="Genomic_DNA"/>
</dbReference>
<dbReference type="Gene3D" id="2.30.30.40">
    <property type="entry name" value="SH3 Domains"/>
    <property type="match status" value="2"/>
</dbReference>
<dbReference type="Pfam" id="PF01584">
    <property type="entry name" value="CheW"/>
    <property type="match status" value="2"/>
</dbReference>
<accession>A0A2T1F635</accession>
<feature type="domain" description="CheW-like" evidence="1">
    <location>
        <begin position="3"/>
        <end position="145"/>
    </location>
</feature>
<dbReference type="Gene3D" id="2.40.50.180">
    <property type="entry name" value="CheA-289, Domain 4"/>
    <property type="match status" value="2"/>
</dbReference>
<proteinExistence type="predicted"/>
<evidence type="ECO:0000313" key="2">
    <source>
        <dbReference type="EMBL" id="PSB40463.1"/>
    </source>
</evidence>
<comment type="caution">
    <text evidence="2">The sequence shown here is derived from an EMBL/GenBank/DDBJ whole genome shotgun (WGS) entry which is preliminary data.</text>
</comment>
<sequence length="344" mass="38252">MLDKQNLIFDLHGSLYGISTTFVREICWLPELYSLATAPVDIIGIFNWRSHLVPVLHLDLRFGRGFSGCNVTDRVIVVEDRGTYIGIVAHQVYDVRLLDPQPLALDLIQSRQSALDRQFTLGIAQSDDDVVTCLDLDRLIREPDAVAALDNESPIIAGAESDFYSRCCPQATVDERATFATRATQLKTSIIQAQSTDREEGFLVIQIGTESIGLPLELIVDVDTLDRFMLSPVPVASSAILGQINWRGEILPVVELGGILQILPVLPRQEVVIIQIGEIRLGIGVDRIFDVLYLPIGQIDELPLSVSDRLRGYLRGVTKYGDRLMYLVKLQELVKSEFLPQSVA</sequence>
<gene>
    <name evidence="2" type="ORF">C7B77_28310</name>
</gene>
<dbReference type="PANTHER" id="PTHR22617">
    <property type="entry name" value="CHEMOTAXIS SENSOR HISTIDINE KINASE-RELATED"/>
    <property type="match status" value="1"/>
</dbReference>
<evidence type="ECO:0000259" key="1">
    <source>
        <dbReference type="PROSITE" id="PS50851"/>
    </source>
</evidence>
<dbReference type="GO" id="GO:0007165">
    <property type="term" value="P:signal transduction"/>
    <property type="evidence" value="ECO:0007669"/>
    <property type="project" value="InterPro"/>
</dbReference>
<dbReference type="InterPro" id="IPR002545">
    <property type="entry name" value="CheW-lke_dom"/>
</dbReference>
<dbReference type="SUPFAM" id="SSF50341">
    <property type="entry name" value="CheW-like"/>
    <property type="match status" value="2"/>
</dbReference>
<organism evidence="2 3">
    <name type="scientific">Chamaesiphon polymorphus CCALA 037</name>
    <dbReference type="NCBI Taxonomy" id="2107692"/>
    <lineage>
        <taxon>Bacteria</taxon>
        <taxon>Bacillati</taxon>
        <taxon>Cyanobacteriota</taxon>
        <taxon>Cyanophyceae</taxon>
        <taxon>Gomontiellales</taxon>
        <taxon>Chamaesiphonaceae</taxon>
        <taxon>Chamaesiphon</taxon>
    </lineage>
</organism>
<evidence type="ECO:0000313" key="3">
    <source>
        <dbReference type="Proteomes" id="UP000238937"/>
    </source>
</evidence>
<dbReference type="OrthoDB" id="9794382at2"/>
<dbReference type="SMART" id="SM00260">
    <property type="entry name" value="CheW"/>
    <property type="match status" value="2"/>
</dbReference>
<dbReference type="PANTHER" id="PTHR22617:SF23">
    <property type="entry name" value="CHEMOTAXIS PROTEIN CHEW"/>
    <property type="match status" value="1"/>
</dbReference>
<dbReference type="PROSITE" id="PS50851">
    <property type="entry name" value="CHEW"/>
    <property type="match status" value="2"/>
</dbReference>
<dbReference type="Proteomes" id="UP000238937">
    <property type="component" value="Unassembled WGS sequence"/>
</dbReference>
<protein>
    <recommendedName>
        <fullName evidence="1">CheW-like domain-containing protein</fullName>
    </recommendedName>
</protein>
<dbReference type="InterPro" id="IPR039315">
    <property type="entry name" value="CheW"/>
</dbReference>
<keyword evidence="3" id="KW-1185">Reference proteome</keyword>
<feature type="domain" description="CheW-like" evidence="1">
    <location>
        <begin position="199"/>
        <end position="339"/>
    </location>
</feature>
<dbReference type="AlphaFoldDB" id="A0A2T1F635"/>
<dbReference type="GO" id="GO:0006935">
    <property type="term" value="P:chemotaxis"/>
    <property type="evidence" value="ECO:0007669"/>
    <property type="project" value="InterPro"/>
</dbReference>
<dbReference type="InterPro" id="IPR036061">
    <property type="entry name" value="CheW-like_dom_sf"/>
</dbReference>
<reference evidence="2 3" key="1">
    <citation type="submission" date="2018-03" db="EMBL/GenBank/DDBJ databases">
        <title>The ancient ancestry and fast evolution of plastids.</title>
        <authorList>
            <person name="Moore K.R."/>
            <person name="Magnabosco C."/>
            <person name="Momper L."/>
            <person name="Gold D.A."/>
            <person name="Bosak T."/>
            <person name="Fournier G.P."/>
        </authorList>
    </citation>
    <scope>NUCLEOTIDE SEQUENCE [LARGE SCALE GENOMIC DNA]</scope>
    <source>
        <strain evidence="2 3">CCALA 037</strain>
    </source>
</reference>
<dbReference type="RefSeq" id="WP_106312929.1">
    <property type="nucleotide sequence ID" value="NZ_PVWO01000692.1"/>
</dbReference>